<accession>A0A0R0LTN3</accession>
<sequence>MKKKSKSVSATSFLAKEIILKRFGKIPSTKHTRGSVKIDKIFFKHENKIKQNFDSCVTTRMRDEVVGQFILDQANTPLQKYQTDLDSKTIQRNDMASFPPIFSSELQFLSWSNYTKLDKNNETIIHFERNPLTWLQFNISVKKAECLVNLIDFREIDFYFEKDILSFGKPIICLVGKIDLCDEPENICSFLEYLNNGFQLNSNVHINDIQSMFRNNPKYTNFVSTATTLSQQGILFFPFSSVLTNLNYKLLDFLTNSAFKSFAIIGYPNIGKSTFLKYLTKNEKIKISAKPGKTKYVQEYKIDKEDIIHANDIFSDKITSKLEKSAVSKDFPSDKFKINEKENFTQNEDIGIPKTAIFSNKTFYDIPGLVFKRHSLVLLYFNNVINIDQIKMEYNVRLWLLKLILERINLSKIFHFYKITNFNINQKKPENKKQNSVNLKQAFYKQQRELLFGPDKPVEEEKNIFNSIEEVSQVTNTSDPSIILEKLQNTVKKLKHWTIEMFFRKTIKDLFDGKLQRDNY</sequence>
<keyword evidence="2" id="KW-0342">GTP-binding</keyword>
<gene>
    <name evidence="6" type="ORF">M153_27110001801</name>
</gene>
<dbReference type="Proteomes" id="UP000051530">
    <property type="component" value="Unassembled WGS sequence"/>
</dbReference>
<proteinExistence type="predicted"/>
<name>A0A0R0LTN3_9MICR</name>
<dbReference type="PANTHER" id="PTHR45709:SF3">
    <property type="entry name" value="GUANINE NUCLEOTIDE-BINDING PROTEIN-LIKE 1"/>
    <property type="match status" value="1"/>
</dbReference>
<reference evidence="6 7" key="1">
    <citation type="submission" date="2015-07" db="EMBL/GenBank/DDBJ databases">
        <title>The genome of Pseudoloma neurophilia, a relevant intracellular parasite of the zebrafish.</title>
        <authorList>
            <person name="Ndikumana S."/>
            <person name="Pelin A."/>
            <person name="Sanders J."/>
            <person name="Corradi N."/>
        </authorList>
    </citation>
    <scope>NUCLEOTIDE SEQUENCE [LARGE SCALE GENOMIC DNA]</scope>
    <source>
        <strain evidence="6 7">MK1</strain>
    </source>
</reference>
<dbReference type="InterPro" id="IPR027417">
    <property type="entry name" value="P-loop_NTPase"/>
</dbReference>
<dbReference type="Gene3D" id="3.40.50.300">
    <property type="entry name" value="P-loop containing nucleotide triphosphate hydrolases"/>
    <property type="match status" value="1"/>
</dbReference>
<protein>
    <recommendedName>
        <fullName evidence="4">Guanine nucleotide-binding protein-like 1</fullName>
    </recommendedName>
</protein>
<dbReference type="AlphaFoldDB" id="A0A0R0LTN3"/>
<keyword evidence="1" id="KW-0547">Nucleotide-binding</keyword>
<keyword evidence="7" id="KW-1185">Reference proteome</keyword>
<evidence type="ECO:0000256" key="4">
    <source>
        <dbReference type="ARBA" id="ARBA00039902"/>
    </source>
</evidence>
<dbReference type="EMBL" id="LGUB01000674">
    <property type="protein sequence ID" value="KRH92796.1"/>
    <property type="molecule type" value="Genomic_DNA"/>
</dbReference>
<comment type="function">
    <text evidence="3">Possible regulatory or functional link with the histocompatibility cluster.</text>
</comment>
<dbReference type="SUPFAM" id="SSF52540">
    <property type="entry name" value="P-loop containing nucleoside triphosphate hydrolases"/>
    <property type="match status" value="2"/>
</dbReference>
<feature type="domain" description="G" evidence="5">
    <location>
        <begin position="262"/>
        <end position="307"/>
    </location>
</feature>
<dbReference type="InterPro" id="IPR006073">
    <property type="entry name" value="GTP-bd"/>
</dbReference>
<dbReference type="VEuPathDB" id="MicrosporidiaDB:M153_27110001801"/>
<dbReference type="OrthoDB" id="61815at2759"/>
<comment type="caution">
    <text evidence="6">The sequence shown here is derived from an EMBL/GenBank/DDBJ whole genome shotgun (WGS) entry which is preliminary data.</text>
</comment>
<dbReference type="GO" id="GO:0003924">
    <property type="term" value="F:GTPase activity"/>
    <property type="evidence" value="ECO:0007669"/>
    <property type="project" value="InterPro"/>
</dbReference>
<dbReference type="InterPro" id="IPR043358">
    <property type="entry name" value="GNL1-like"/>
</dbReference>
<dbReference type="GO" id="GO:0005525">
    <property type="term" value="F:GTP binding"/>
    <property type="evidence" value="ECO:0007669"/>
    <property type="project" value="UniProtKB-KW"/>
</dbReference>
<evidence type="ECO:0000256" key="3">
    <source>
        <dbReference type="ARBA" id="ARBA00037770"/>
    </source>
</evidence>
<evidence type="ECO:0000256" key="1">
    <source>
        <dbReference type="ARBA" id="ARBA00022741"/>
    </source>
</evidence>
<evidence type="ECO:0000313" key="7">
    <source>
        <dbReference type="Proteomes" id="UP000051530"/>
    </source>
</evidence>
<dbReference type="Pfam" id="PF01926">
    <property type="entry name" value="MMR_HSR1"/>
    <property type="match status" value="1"/>
</dbReference>
<evidence type="ECO:0000313" key="6">
    <source>
        <dbReference type="EMBL" id="KRH92796.1"/>
    </source>
</evidence>
<evidence type="ECO:0000256" key="2">
    <source>
        <dbReference type="ARBA" id="ARBA00023134"/>
    </source>
</evidence>
<organism evidence="6 7">
    <name type="scientific">Pseudoloma neurophilia</name>
    <dbReference type="NCBI Taxonomy" id="146866"/>
    <lineage>
        <taxon>Eukaryota</taxon>
        <taxon>Fungi</taxon>
        <taxon>Fungi incertae sedis</taxon>
        <taxon>Microsporidia</taxon>
        <taxon>Pseudoloma</taxon>
    </lineage>
</organism>
<evidence type="ECO:0000259" key="5">
    <source>
        <dbReference type="Pfam" id="PF01926"/>
    </source>
</evidence>
<dbReference type="PANTHER" id="PTHR45709">
    <property type="entry name" value="LARGE SUBUNIT GTPASE 1 HOMOLOG-RELATED"/>
    <property type="match status" value="1"/>
</dbReference>